<accession>A0A017SUH7</accession>
<dbReference type="OrthoDB" id="5518195at2"/>
<dbReference type="Proteomes" id="UP000019678">
    <property type="component" value="Unassembled WGS sequence"/>
</dbReference>
<name>A0A017SUH7_9BACT</name>
<proteinExistence type="predicted"/>
<feature type="region of interest" description="Disordered" evidence="1">
    <location>
        <begin position="1"/>
        <end position="27"/>
    </location>
</feature>
<reference evidence="2 3" key="1">
    <citation type="submission" date="2013-05" db="EMBL/GenBank/DDBJ databases">
        <title>Genome assembly of Chondromyces apiculatus DSM 436.</title>
        <authorList>
            <person name="Sharma G."/>
            <person name="Khatri I."/>
            <person name="Kaur C."/>
            <person name="Mayilraj S."/>
            <person name="Subramanian S."/>
        </authorList>
    </citation>
    <scope>NUCLEOTIDE SEQUENCE [LARGE SCALE GENOMIC DNA]</scope>
    <source>
        <strain evidence="2 3">DSM 436</strain>
    </source>
</reference>
<comment type="caution">
    <text evidence="2">The sequence shown here is derived from an EMBL/GenBank/DDBJ whole genome shotgun (WGS) entry which is preliminary data.</text>
</comment>
<evidence type="ECO:0000256" key="1">
    <source>
        <dbReference type="SAM" id="MobiDB-lite"/>
    </source>
</evidence>
<protein>
    <submittedName>
        <fullName evidence="2">Uncharacterized protein</fullName>
    </submittedName>
</protein>
<evidence type="ECO:0000313" key="2">
    <source>
        <dbReference type="EMBL" id="EYF00604.1"/>
    </source>
</evidence>
<gene>
    <name evidence="2" type="ORF">CAP_0419</name>
</gene>
<evidence type="ECO:0000313" key="3">
    <source>
        <dbReference type="Proteomes" id="UP000019678"/>
    </source>
</evidence>
<dbReference type="EMBL" id="ASRX01000104">
    <property type="protein sequence ID" value="EYF00604.1"/>
    <property type="molecule type" value="Genomic_DNA"/>
</dbReference>
<dbReference type="RefSeq" id="WP_044250863.1">
    <property type="nucleotide sequence ID" value="NZ_ASRX01000104.1"/>
</dbReference>
<organism evidence="2 3">
    <name type="scientific">Chondromyces apiculatus DSM 436</name>
    <dbReference type="NCBI Taxonomy" id="1192034"/>
    <lineage>
        <taxon>Bacteria</taxon>
        <taxon>Pseudomonadati</taxon>
        <taxon>Myxococcota</taxon>
        <taxon>Polyangia</taxon>
        <taxon>Polyangiales</taxon>
        <taxon>Polyangiaceae</taxon>
        <taxon>Chondromyces</taxon>
    </lineage>
</organism>
<keyword evidence="3" id="KW-1185">Reference proteome</keyword>
<dbReference type="AlphaFoldDB" id="A0A017SUH7"/>
<sequence length="122" mass="13443">MAIPWNSEQRESVAAIQQSYPPKSGRCEDAARETLPVARDLDPAASAVRIEPAGHARFVVPKAPLDEALWRFHVTVEARAHHVDALTGPDGTPVAEYFSAHWECTEAEAYRVFHVDLEGEAP</sequence>